<accession>A0A9D4BUA9</accession>
<reference evidence="2" key="1">
    <citation type="journal article" date="2019" name="bioRxiv">
        <title>The Genome of the Zebra Mussel, Dreissena polymorpha: A Resource for Invasive Species Research.</title>
        <authorList>
            <person name="McCartney M.A."/>
            <person name="Auch B."/>
            <person name="Kono T."/>
            <person name="Mallez S."/>
            <person name="Zhang Y."/>
            <person name="Obille A."/>
            <person name="Becker A."/>
            <person name="Abrahante J.E."/>
            <person name="Garbe J."/>
            <person name="Badalamenti J.P."/>
            <person name="Herman A."/>
            <person name="Mangelson H."/>
            <person name="Liachko I."/>
            <person name="Sullivan S."/>
            <person name="Sone E.D."/>
            <person name="Koren S."/>
            <person name="Silverstein K.A.T."/>
            <person name="Beckman K.B."/>
            <person name="Gohl D.M."/>
        </authorList>
    </citation>
    <scope>NUCLEOTIDE SEQUENCE</scope>
    <source>
        <strain evidence="2">Duluth1</strain>
        <tissue evidence="2">Whole animal</tissue>
    </source>
</reference>
<gene>
    <name evidence="2" type="ORF">DPMN_068559</name>
</gene>
<keyword evidence="3" id="KW-1185">Reference proteome</keyword>
<sequence length="52" mass="5620">MCCKREGWGRSASRKPHLSGMVTANRSPMLPGTGIKPRSPRRKASVATTVLP</sequence>
<feature type="region of interest" description="Disordered" evidence="1">
    <location>
        <begin position="1"/>
        <end position="52"/>
    </location>
</feature>
<reference evidence="2" key="2">
    <citation type="submission" date="2020-11" db="EMBL/GenBank/DDBJ databases">
        <authorList>
            <person name="McCartney M.A."/>
            <person name="Auch B."/>
            <person name="Kono T."/>
            <person name="Mallez S."/>
            <person name="Becker A."/>
            <person name="Gohl D.M."/>
            <person name="Silverstein K.A.T."/>
            <person name="Koren S."/>
            <person name="Bechman K.B."/>
            <person name="Herman A."/>
            <person name="Abrahante J.E."/>
            <person name="Garbe J."/>
        </authorList>
    </citation>
    <scope>NUCLEOTIDE SEQUENCE</scope>
    <source>
        <strain evidence="2">Duluth1</strain>
        <tissue evidence="2">Whole animal</tissue>
    </source>
</reference>
<dbReference type="AlphaFoldDB" id="A0A9D4BUA9"/>
<proteinExistence type="predicted"/>
<evidence type="ECO:0000313" key="2">
    <source>
        <dbReference type="EMBL" id="KAH3709099.1"/>
    </source>
</evidence>
<protein>
    <submittedName>
        <fullName evidence="2">Uncharacterized protein</fullName>
    </submittedName>
</protein>
<name>A0A9D4BUA9_DREPO</name>
<organism evidence="2 3">
    <name type="scientific">Dreissena polymorpha</name>
    <name type="common">Zebra mussel</name>
    <name type="synonym">Mytilus polymorpha</name>
    <dbReference type="NCBI Taxonomy" id="45954"/>
    <lineage>
        <taxon>Eukaryota</taxon>
        <taxon>Metazoa</taxon>
        <taxon>Spiralia</taxon>
        <taxon>Lophotrochozoa</taxon>
        <taxon>Mollusca</taxon>
        <taxon>Bivalvia</taxon>
        <taxon>Autobranchia</taxon>
        <taxon>Heteroconchia</taxon>
        <taxon>Euheterodonta</taxon>
        <taxon>Imparidentia</taxon>
        <taxon>Neoheterodontei</taxon>
        <taxon>Myida</taxon>
        <taxon>Dreissenoidea</taxon>
        <taxon>Dreissenidae</taxon>
        <taxon>Dreissena</taxon>
    </lineage>
</organism>
<evidence type="ECO:0000256" key="1">
    <source>
        <dbReference type="SAM" id="MobiDB-lite"/>
    </source>
</evidence>
<dbReference type="Proteomes" id="UP000828390">
    <property type="component" value="Unassembled WGS sequence"/>
</dbReference>
<dbReference type="EMBL" id="JAIWYP010000014">
    <property type="protein sequence ID" value="KAH3709099.1"/>
    <property type="molecule type" value="Genomic_DNA"/>
</dbReference>
<evidence type="ECO:0000313" key="3">
    <source>
        <dbReference type="Proteomes" id="UP000828390"/>
    </source>
</evidence>
<comment type="caution">
    <text evidence="2">The sequence shown here is derived from an EMBL/GenBank/DDBJ whole genome shotgun (WGS) entry which is preliminary data.</text>
</comment>